<protein>
    <submittedName>
        <fullName evidence="1">Short chain enoyl-CoA hydratase</fullName>
    </submittedName>
</protein>
<dbReference type="STRING" id="1123062.SAMN02745775_107112"/>
<dbReference type="GO" id="GO:0003824">
    <property type="term" value="F:catalytic activity"/>
    <property type="evidence" value="ECO:0007669"/>
    <property type="project" value="UniProtKB-ARBA"/>
</dbReference>
<dbReference type="GO" id="GO:0006635">
    <property type="term" value="P:fatty acid beta-oxidation"/>
    <property type="evidence" value="ECO:0007669"/>
    <property type="project" value="TreeGrafter"/>
</dbReference>
<dbReference type="Gene3D" id="3.90.226.10">
    <property type="entry name" value="2-enoyl-CoA Hydratase, Chain A, domain 1"/>
    <property type="match status" value="1"/>
</dbReference>
<reference evidence="1 2" key="1">
    <citation type="submission" date="2016-10" db="EMBL/GenBank/DDBJ databases">
        <authorList>
            <person name="de Groot N.N."/>
        </authorList>
    </citation>
    <scope>NUCLEOTIDE SEQUENCE [LARGE SCALE GENOMIC DNA]</scope>
    <source>
        <strain evidence="1 2">DSM 19981</strain>
    </source>
</reference>
<dbReference type="SUPFAM" id="SSF52096">
    <property type="entry name" value="ClpP/crotonase"/>
    <property type="match status" value="1"/>
</dbReference>
<name>A0A1I4CCZ2_9PROT</name>
<evidence type="ECO:0000313" key="2">
    <source>
        <dbReference type="Proteomes" id="UP000199473"/>
    </source>
</evidence>
<keyword evidence="2" id="KW-1185">Reference proteome</keyword>
<proteinExistence type="predicted"/>
<dbReference type="EMBL" id="FOSQ01000007">
    <property type="protein sequence ID" value="SFK78480.1"/>
    <property type="molecule type" value="Genomic_DNA"/>
</dbReference>
<sequence length="257" mass="28503">MELQTCRLEVSDGVAIATLDRPPVNAQNRRLRQELTWIFDSCSDRRDVRCVVLTGAGNSFSAGADIKERVGLVQEPGDYIAHNRLTREFFYAPMDCLKPVICAANGPAIGAGFALMLSCDVMFAAETCWVQMPEIDVGLAGGTKLLSEHFSRSMARAMYLTGRKVAAAELYRLGLIEPPLPRDALLPAAIAMAREIAAKSPRGSREIKRSFNVVETMPYREAYRFEQTITEELSHTADAKEAQRAFVEKRKPVFKGE</sequence>
<dbReference type="Proteomes" id="UP000199473">
    <property type="component" value="Unassembled WGS sequence"/>
</dbReference>
<dbReference type="RefSeq" id="WP_092961303.1">
    <property type="nucleotide sequence ID" value="NZ_FOSQ01000007.1"/>
</dbReference>
<dbReference type="AlphaFoldDB" id="A0A1I4CCZ2"/>
<dbReference type="PANTHER" id="PTHR11941">
    <property type="entry name" value="ENOYL-COA HYDRATASE-RELATED"/>
    <property type="match status" value="1"/>
</dbReference>
<gene>
    <name evidence="1" type="ORF">SAMN02745775_107112</name>
</gene>
<dbReference type="NCBIfam" id="NF005073">
    <property type="entry name" value="PRK06495.1"/>
    <property type="match status" value="1"/>
</dbReference>
<organism evidence="1 2">
    <name type="scientific">Falsiroseomonas stagni DSM 19981</name>
    <dbReference type="NCBI Taxonomy" id="1123062"/>
    <lineage>
        <taxon>Bacteria</taxon>
        <taxon>Pseudomonadati</taxon>
        <taxon>Pseudomonadota</taxon>
        <taxon>Alphaproteobacteria</taxon>
        <taxon>Acetobacterales</taxon>
        <taxon>Roseomonadaceae</taxon>
        <taxon>Falsiroseomonas</taxon>
    </lineage>
</organism>
<dbReference type="Pfam" id="PF00378">
    <property type="entry name" value="ECH_1"/>
    <property type="match status" value="1"/>
</dbReference>
<dbReference type="PANTHER" id="PTHR11941:SF54">
    <property type="entry name" value="ENOYL-COA HYDRATASE, MITOCHONDRIAL"/>
    <property type="match status" value="1"/>
</dbReference>
<dbReference type="InterPro" id="IPR029045">
    <property type="entry name" value="ClpP/crotonase-like_dom_sf"/>
</dbReference>
<accession>A0A1I4CCZ2</accession>
<evidence type="ECO:0000313" key="1">
    <source>
        <dbReference type="EMBL" id="SFK78480.1"/>
    </source>
</evidence>
<dbReference type="OrthoDB" id="7257009at2"/>
<dbReference type="InterPro" id="IPR001753">
    <property type="entry name" value="Enoyl-CoA_hydra/iso"/>
</dbReference>
<dbReference type="CDD" id="cd06558">
    <property type="entry name" value="crotonase-like"/>
    <property type="match status" value="1"/>
</dbReference>